<evidence type="ECO:0000313" key="2">
    <source>
        <dbReference type="EMBL" id="SHJ28086.1"/>
    </source>
</evidence>
<gene>
    <name evidence="2" type="ORF">SAMN05444159_0184</name>
</gene>
<dbReference type="EMBL" id="LT670844">
    <property type="protein sequence ID" value="SHJ28086.1"/>
    <property type="molecule type" value="Genomic_DNA"/>
</dbReference>
<sequence length="45" mass="5073">MRWMIDWIVRANESMLDVAIDGFVAILGASFLTLVLHAIIEARLT</sequence>
<keyword evidence="1" id="KW-1133">Transmembrane helix</keyword>
<keyword evidence="1" id="KW-0472">Membrane</keyword>
<organism evidence="2 3">
    <name type="scientific">Bradyrhizobium lablabi</name>
    <dbReference type="NCBI Taxonomy" id="722472"/>
    <lineage>
        <taxon>Bacteria</taxon>
        <taxon>Pseudomonadati</taxon>
        <taxon>Pseudomonadota</taxon>
        <taxon>Alphaproteobacteria</taxon>
        <taxon>Hyphomicrobiales</taxon>
        <taxon>Nitrobacteraceae</taxon>
        <taxon>Bradyrhizobium</taxon>
    </lineage>
</organism>
<feature type="transmembrane region" description="Helical" evidence="1">
    <location>
        <begin position="20"/>
        <end position="40"/>
    </location>
</feature>
<evidence type="ECO:0000313" key="3">
    <source>
        <dbReference type="Proteomes" id="UP000189935"/>
    </source>
</evidence>
<proteinExistence type="predicted"/>
<accession>A0A1M6I0R1</accession>
<keyword evidence="1" id="KW-0812">Transmembrane</keyword>
<reference evidence="2 3" key="1">
    <citation type="submission" date="2016-11" db="EMBL/GenBank/DDBJ databases">
        <authorList>
            <person name="Jaros S."/>
            <person name="Januszkiewicz K."/>
            <person name="Wedrychowicz H."/>
        </authorList>
    </citation>
    <scope>NUCLEOTIDE SEQUENCE [LARGE SCALE GENOMIC DNA]</scope>
    <source>
        <strain evidence="2 3">GAS499</strain>
    </source>
</reference>
<protein>
    <submittedName>
        <fullName evidence="2">Uncharacterized protein</fullName>
    </submittedName>
</protein>
<name>A0A1M6I0R1_9BRAD</name>
<dbReference type="AlphaFoldDB" id="A0A1M6I0R1"/>
<dbReference type="Proteomes" id="UP000189935">
    <property type="component" value="Chromosome I"/>
</dbReference>
<evidence type="ECO:0000256" key="1">
    <source>
        <dbReference type="SAM" id="Phobius"/>
    </source>
</evidence>